<comment type="caution">
    <text evidence="12">The sequence shown here is derived from an EMBL/GenBank/DDBJ whole genome shotgun (WGS) entry which is preliminary data.</text>
</comment>
<dbReference type="GO" id="GO:0005923">
    <property type="term" value="C:bicellular tight junction"/>
    <property type="evidence" value="ECO:0007669"/>
    <property type="project" value="TreeGrafter"/>
</dbReference>
<evidence type="ECO:0000256" key="9">
    <source>
        <dbReference type="SAM" id="Coils"/>
    </source>
</evidence>
<proteinExistence type="predicted"/>
<feature type="region of interest" description="Disordered" evidence="10">
    <location>
        <begin position="89"/>
        <end position="118"/>
    </location>
</feature>
<reference evidence="12" key="2">
    <citation type="submission" date="2020-09" db="EMBL/GenBank/DDBJ databases">
        <authorList>
            <person name="Sun Q."/>
            <person name="Zhou Y."/>
        </authorList>
    </citation>
    <scope>NUCLEOTIDE SEQUENCE</scope>
    <source>
        <strain evidence="12">CGMCC 1.15533</strain>
    </source>
</reference>
<keyword evidence="7" id="KW-0518">Myosin</keyword>
<dbReference type="InterPro" id="IPR019931">
    <property type="entry name" value="LPXTG_anchor"/>
</dbReference>
<keyword evidence="4" id="KW-0964">Secreted</keyword>
<keyword evidence="5" id="KW-0732">Signal</keyword>
<dbReference type="PANTHER" id="PTHR46349:SF6">
    <property type="entry name" value="MYOSIN-6-LIKE"/>
    <property type="match status" value="1"/>
</dbReference>
<evidence type="ECO:0000313" key="12">
    <source>
        <dbReference type="EMBL" id="GGE22928.1"/>
    </source>
</evidence>
<feature type="domain" description="Gram-positive cocci surface proteins LPxTG" evidence="11">
    <location>
        <begin position="821"/>
        <end position="858"/>
    </location>
</feature>
<keyword evidence="2" id="KW-0963">Cytoplasm</keyword>
<name>A0A917A1V1_9STRE</name>
<sequence>MKKIKGLLAATAAVASIAGVSHLDVQADELKSDMEGQVSNETCQDKVSSLKDKLDMAQKDLQIASSDVATAQSQYNQVVDSHAKELAEEKNLKEEVEKLSEQERTSIGTVEKAQKDYDANIHSDEDLEKATAEQEKAKQGVSDAQANLDTRVSDLANKQKVYEKADTAKQEATTKESEIQNLLKKAQEEKNKADNALNAALLSNASGATLDKLKQDVTNANEALKQADKAVQAKKEEIAKLAPSYDVSDANIRLSKAYMDLLKKRTEDLHLTDRSKKTQAGLSIKFDQWDADKKATVISGITKDSTSSEYVKVINDLVKQAKIDEANNIYDTSKDTRPVDFSSLTKEQKEEINFFALELLNQIRAQFGTRELKATKGMFDFAQGVVGKLKYRPSRDEHGRYLGGVYKELNEEAGKVGLRVHPNPEKQAYHDTVGVGALYNKDILPTTAPYTMGDLKGLVYKGIKFMLFNRVWDELDRDAYRAFERAMDIAGLISHKQTTDMAATAVHIMVNPNPVDKEVYTVVVHTLLAGDDYIDTPDNYIWKDVNGDGLKQRNSEFFEKDKSQQKFDTTALINDPSQRTKLANDLNGLEKKRNQAMADLNTARTALANVTTVDIPSLQKAVMEADKNVATYQTQLSATSQDLVRKMQDLTLATTDLQKAKKAKSDAEGDLATAKADLDKIEKKYGRILNSIQKLKEAKDNLQDIQDNLRNKKADLNKISLQVQELVTKVNKAKAYLDEVTAKHDRLSEIYKQALGAYQASKAECDQKIPGGNQPNGVLLKPQKPIGGSVRPTYGSISSYVGLKPTHIRHSVAVSTESTSKNHSNKTLPTTGSKELNLATLGLAMLSMVGFVNRKKDEK</sequence>
<evidence type="ECO:0000256" key="7">
    <source>
        <dbReference type="ARBA" id="ARBA00023123"/>
    </source>
</evidence>
<evidence type="ECO:0000259" key="11">
    <source>
        <dbReference type="Pfam" id="PF00746"/>
    </source>
</evidence>
<evidence type="ECO:0000313" key="13">
    <source>
        <dbReference type="Proteomes" id="UP000660801"/>
    </source>
</evidence>
<evidence type="ECO:0000256" key="1">
    <source>
        <dbReference type="ARBA" id="ARBA00004496"/>
    </source>
</evidence>
<keyword evidence="13" id="KW-1185">Reference proteome</keyword>
<evidence type="ECO:0000256" key="5">
    <source>
        <dbReference type="ARBA" id="ARBA00022729"/>
    </source>
</evidence>
<evidence type="ECO:0000256" key="8">
    <source>
        <dbReference type="ARBA" id="ARBA00023175"/>
    </source>
</evidence>
<feature type="coiled-coil region" evidence="9">
    <location>
        <begin position="657"/>
        <end position="722"/>
    </location>
</feature>
<evidence type="ECO:0000256" key="3">
    <source>
        <dbReference type="ARBA" id="ARBA00022512"/>
    </source>
</evidence>
<dbReference type="EMBL" id="BMJN01000001">
    <property type="protein sequence ID" value="GGE22928.1"/>
    <property type="molecule type" value="Genomic_DNA"/>
</dbReference>
<evidence type="ECO:0000256" key="2">
    <source>
        <dbReference type="ARBA" id="ARBA00022490"/>
    </source>
</evidence>
<feature type="coiled-coil region" evidence="9">
    <location>
        <begin position="579"/>
        <end position="606"/>
    </location>
</feature>
<gene>
    <name evidence="12" type="ORF">GCM10011510_00020</name>
</gene>
<evidence type="ECO:0000256" key="4">
    <source>
        <dbReference type="ARBA" id="ARBA00022525"/>
    </source>
</evidence>
<reference evidence="12" key="1">
    <citation type="journal article" date="2014" name="Int. J. Syst. Evol. Microbiol.">
        <title>Complete genome sequence of Corynebacterium casei LMG S-19264T (=DSM 44701T), isolated from a smear-ripened cheese.</title>
        <authorList>
            <consortium name="US DOE Joint Genome Institute (JGI-PGF)"/>
            <person name="Walter F."/>
            <person name="Albersmeier A."/>
            <person name="Kalinowski J."/>
            <person name="Ruckert C."/>
        </authorList>
    </citation>
    <scope>NUCLEOTIDE SEQUENCE</scope>
    <source>
        <strain evidence="12">CGMCC 1.15533</strain>
    </source>
</reference>
<dbReference type="Pfam" id="PF00746">
    <property type="entry name" value="Gram_pos_anchor"/>
    <property type="match status" value="1"/>
</dbReference>
<evidence type="ECO:0000256" key="6">
    <source>
        <dbReference type="ARBA" id="ARBA00023088"/>
    </source>
</evidence>
<dbReference type="NCBIfam" id="TIGR01167">
    <property type="entry name" value="LPXTG_anchor"/>
    <property type="match status" value="1"/>
</dbReference>
<dbReference type="InterPro" id="IPR027607">
    <property type="entry name" value="Surf_Exclu_SEC10/PgrA"/>
</dbReference>
<protein>
    <recommendedName>
        <fullName evidence="11">Gram-positive cocci surface proteins LPxTG domain-containing protein</fullName>
    </recommendedName>
</protein>
<dbReference type="RefSeq" id="WP_068990455.1">
    <property type="nucleotide sequence ID" value="NZ_BMJN01000001.1"/>
</dbReference>
<keyword evidence="9" id="KW-0175">Coiled coil</keyword>
<feature type="coiled-coil region" evidence="9">
    <location>
        <begin position="127"/>
        <end position="237"/>
    </location>
</feature>
<organism evidence="12 13">
    <name type="scientific">Streptococcus himalayensis</name>
    <dbReference type="NCBI Taxonomy" id="1888195"/>
    <lineage>
        <taxon>Bacteria</taxon>
        <taxon>Bacillati</taxon>
        <taxon>Bacillota</taxon>
        <taxon>Bacilli</taxon>
        <taxon>Lactobacillales</taxon>
        <taxon>Streptococcaceae</taxon>
        <taxon>Streptococcus</taxon>
    </lineage>
</organism>
<keyword evidence="8" id="KW-0505">Motor protein</keyword>
<dbReference type="AlphaFoldDB" id="A0A917A1V1"/>
<comment type="subcellular location">
    <subcellularLocation>
        <location evidence="1">Cytoplasm</location>
    </subcellularLocation>
</comment>
<keyword evidence="3" id="KW-0134">Cell wall</keyword>
<dbReference type="Proteomes" id="UP000660801">
    <property type="component" value="Unassembled WGS sequence"/>
</dbReference>
<feature type="compositionally biased region" description="Basic and acidic residues" evidence="10">
    <location>
        <begin position="89"/>
        <end position="104"/>
    </location>
</feature>
<dbReference type="NCBIfam" id="TIGR04320">
    <property type="entry name" value="Surf_Exclu_PgrA"/>
    <property type="match status" value="1"/>
</dbReference>
<keyword evidence="6" id="KW-0572">Peptidoglycan-anchor</keyword>
<dbReference type="PANTHER" id="PTHR46349">
    <property type="entry name" value="CINGULIN-LIKE PROTEIN 1-RELATED"/>
    <property type="match status" value="1"/>
</dbReference>
<dbReference type="OrthoDB" id="2205263at2"/>
<evidence type="ECO:0000256" key="10">
    <source>
        <dbReference type="SAM" id="MobiDB-lite"/>
    </source>
</evidence>
<dbReference type="Gene3D" id="1.10.287.1490">
    <property type="match status" value="1"/>
</dbReference>
<accession>A0A917A1V1</accession>